<evidence type="ECO:0000256" key="5">
    <source>
        <dbReference type="ARBA" id="ARBA00022723"/>
    </source>
</evidence>
<keyword evidence="5" id="KW-0479">Metal-binding</keyword>
<dbReference type="Proteomes" id="UP001604335">
    <property type="component" value="Unassembled WGS sequence"/>
</dbReference>
<dbReference type="InterPro" id="IPR008972">
    <property type="entry name" value="Cupredoxin"/>
</dbReference>
<proteinExistence type="inferred from homology"/>
<dbReference type="InterPro" id="IPR001235">
    <property type="entry name" value="Copper_blue_Plastocyanin"/>
</dbReference>
<evidence type="ECO:0000256" key="1">
    <source>
        <dbReference type="ARBA" id="ARBA00001973"/>
    </source>
</evidence>
<keyword evidence="9" id="KW-0472">Membrane</keyword>
<keyword evidence="6" id="KW-0249">Electron transport</keyword>
<comment type="caution">
    <text evidence="12">The sequence shown here is derived from an EMBL/GenBank/DDBJ whole genome shotgun (WGS) entry which is preliminary data.</text>
</comment>
<feature type="chain" id="PRO_5046244876" evidence="10">
    <location>
        <begin position="36"/>
        <end position="130"/>
    </location>
</feature>
<reference evidence="13" key="1">
    <citation type="journal article" date="2024" name="Algal Res.">
        <title>Biochemical, toxicological and genomic investigation of a high-biomass producing Limnothrix strain isolated from Italian shallow drinking water reservoir.</title>
        <authorList>
            <person name="Simonazzi M."/>
            <person name="Shishido T.K."/>
            <person name="Delbaje E."/>
            <person name="Wahlsten M."/>
            <person name="Fewer D.P."/>
            <person name="Sivonen K."/>
            <person name="Pezzolesi L."/>
            <person name="Pistocchi R."/>
        </authorList>
    </citation>
    <scope>NUCLEOTIDE SEQUENCE [LARGE SCALE GENOMIC DNA]</scope>
    <source>
        <strain evidence="13">LRLZ20PSL1</strain>
    </source>
</reference>
<dbReference type="InterPro" id="IPR000923">
    <property type="entry name" value="BlueCu_1"/>
</dbReference>
<feature type="signal peptide" evidence="10">
    <location>
        <begin position="1"/>
        <end position="35"/>
    </location>
</feature>
<dbReference type="PROSITE" id="PS00196">
    <property type="entry name" value="COPPER_BLUE"/>
    <property type="match status" value="1"/>
</dbReference>
<dbReference type="InterPro" id="IPR028871">
    <property type="entry name" value="BlueCu_1_BS"/>
</dbReference>
<comment type="cofactor">
    <cofactor evidence="1">
        <name>Cu(2+)</name>
        <dbReference type="ChEBI" id="CHEBI:29036"/>
    </cofactor>
</comment>
<dbReference type="PANTHER" id="PTHR34192">
    <property type="entry name" value="PLASTOCYANIN MAJOR ISOFORM, CHLOROPLASTIC-RELATED"/>
    <property type="match status" value="1"/>
</dbReference>
<dbReference type="RefSeq" id="WP_393014062.1">
    <property type="nucleotide sequence ID" value="NZ_JAZAQF010000078.1"/>
</dbReference>
<evidence type="ECO:0000256" key="2">
    <source>
        <dbReference type="ARBA" id="ARBA00004170"/>
    </source>
</evidence>
<dbReference type="PRINTS" id="PR00156">
    <property type="entry name" value="COPPERBLUE"/>
</dbReference>
<evidence type="ECO:0000256" key="4">
    <source>
        <dbReference type="ARBA" id="ARBA00022448"/>
    </source>
</evidence>
<dbReference type="EMBL" id="JAZAQF010000078">
    <property type="protein sequence ID" value="MFG3818619.1"/>
    <property type="molecule type" value="Genomic_DNA"/>
</dbReference>
<comment type="subcellular location">
    <subcellularLocation>
        <location evidence="2">Membrane</location>
        <topology evidence="2">Peripheral membrane protein</topology>
    </subcellularLocation>
</comment>
<gene>
    <name evidence="12" type="ORF">VPK24_13290</name>
</gene>
<evidence type="ECO:0000256" key="10">
    <source>
        <dbReference type="SAM" id="SignalP"/>
    </source>
</evidence>
<keyword evidence="8" id="KW-0793">Thylakoid</keyword>
<evidence type="ECO:0000313" key="13">
    <source>
        <dbReference type="Proteomes" id="UP001604335"/>
    </source>
</evidence>
<evidence type="ECO:0000256" key="6">
    <source>
        <dbReference type="ARBA" id="ARBA00022982"/>
    </source>
</evidence>
<dbReference type="Pfam" id="PF00127">
    <property type="entry name" value="Copper-bind"/>
    <property type="match status" value="1"/>
</dbReference>
<dbReference type="Gene3D" id="2.60.40.420">
    <property type="entry name" value="Cupredoxins - blue copper proteins"/>
    <property type="match status" value="1"/>
</dbReference>
<feature type="domain" description="Blue (type 1) copper" evidence="11">
    <location>
        <begin position="42"/>
        <end position="130"/>
    </location>
</feature>
<sequence length="130" mass="13642">MKAWMKSIARRASLLVAAVVLFAGVLFAVAPSALAETHSVEMTNLLKFSPETVTAKAGDTIVWSNPAGLPHNVVLEDASKFDAAEVKKLGQLLGKGEAGFTLPSDLPAGTYNYYCAPHRGAGMAGKIVVQ</sequence>
<protein>
    <submittedName>
        <fullName evidence="12">Plastocyanin/azurin family copper-binding protein</fullName>
    </submittedName>
</protein>
<dbReference type="PANTHER" id="PTHR34192:SF10">
    <property type="entry name" value="PLASTOCYANIN MAJOR ISOFORM, CHLOROPLASTIC-RELATED"/>
    <property type="match status" value="1"/>
</dbReference>
<keyword evidence="13" id="KW-1185">Reference proteome</keyword>
<evidence type="ECO:0000259" key="11">
    <source>
        <dbReference type="Pfam" id="PF00127"/>
    </source>
</evidence>
<evidence type="ECO:0000256" key="7">
    <source>
        <dbReference type="ARBA" id="ARBA00023008"/>
    </source>
</evidence>
<keyword evidence="4" id="KW-0813">Transport</keyword>
<dbReference type="PRINTS" id="PR00157">
    <property type="entry name" value="PLASTOCYANIN"/>
</dbReference>
<dbReference type="InterPro" id="IPR002387">
    <property type="entry name" value="Plastocyanin"/>
</dbReference>
<evidence type="ECO:0000313" key="12">
    <source>
        <dbReference type="EMBL" id="MFG3818619.1"/>
    </source>
</evidence>
<accession>A0ABW7CEJ3</accession>
<name>A0ABW7CEJ3_9CYAN</name>
<organism evidence="12 13">
    <name type="scientific">Limnothrix redekei LRLZ20PSL1</name>
    <dbReference type="NCBI Taxonomy" id="3112953"/>
    <lineage>
        <taxon>Bacteria</taxon>
        <taxon>Bacillati</taxon>
        <taxon>Cyanobacteriota</taxon>
        <taxon>Cyanophyceae</taxon>
        <taxon>Pseudanabaenales</taxon>
        <taxon>Pseudanabaenaceae</taxon>
        <taxon>Limnothrix</taxon>
    </lineage>
</organism>
<evidence type="ECO:0000256" key="8">
    <source>
        <dbReference type="ARBA" id="ARBA00023078"/>
    </source>
</evidence>
<keyword evidence="7" id="KW-0186">Copper</keyword>
<evidence type="ECO:0000256" key="9">
    <source>
        <dbReference type="ARBA" id="ARBA00023136"/>
    </source>
</evidence>
<keyword evidence="10" id="KW-0732">Signal</keyword>
<evidence type="ECO:0000256" key="3">
    <source>
        <dbReference type="ARBA" id="ARBA00005338"/>
    </source>
</evidence>
<comment type="similarity">
    <text evidence="3">Belongs to the plastocyanin family.</text>
</comment>
<dbReference type="SUPFAM" id="SSF49503">
    <property type="entry name" value="Cupredoxins"/>
    <property type="match status" value="1"/>
</dbReference>